<dbReference type="EMBL" id="NOWT01000022">
    <property type="protein sequence ID" value="OYD82436.1"/>
    <property type="molecule type" value="Genomic_DNA"/>
</dbReference>
<dbReference type="RefSeq" id="WP_094305430.1">
    <property type="nucleotide sequence ID" value="NZ_NOWT01000022.1"/>
</dbReference>
<dbReference type="GO" id="GO:0046872">
    <property type="term" value="F:metal ion binding"/>
    <property type="evidence" value="ECO:0007669"/>
    <property type="project" value="UniProtKB-KW"/>
</dbReference>
<evidence type="ECO:0000259" key="2">
    <source>
        <dbReference type="PROSITE" id="PS51819"/>
    </source>
</evidence>
<feature type="domain" description="VOC" evidence="2">
    <location>
        <begin position="7"/>
        <end position="145"/>
    </location>
</feature>
<gene>
    <name evidence="3" type="ORF">CHT98_21065</name>
</gene>
<dbReference type="PANTHER" id="PTHR43048">
    <property type="entry name" value="METHYLMALONYL-COA EPIMERASE"/>
    <property type="match status" value="1"/>
</dbReference>
<dbReference type="GO" id="GO:0004493">
    <property type="term" value="F:methylmalonyl-CoA epimerase activity"/>
    <property type="evidence" value="ECO:0007669"/>
    <property type="project" value="TreeGrafter"/>
</dbReference>
<name>A0A235H9J5_AZOBR</name>
<dbReference type="GO" id="GO:0046491">
    <property type="term" value="P:L-methylmalonyl-CoA metabolic process"/>
    <property type="evidence" value="ECO:0007669"/>
    <property type="project" value="TreeGrafter"/>
</dbReference>
<dbReference type="SUPFAM" id="SSF54593">
    <property type="entry name" value="Glyoxalase/Bleomycin resistance protein/Dihydroxybiphenyl dioxygenase"/>
    <property type="match status" value="1"/>
</dbReference>
<dbReference type="Gene3D" id="3.10.180.10">
    <property type="entry name" value="2,3-Dihydroxybiphenyl 1,2-Dioxygenase, domain 1"/>
    <property type="match status" value="1"/>
</dbReference>
<evidence type="ECO:0000256" key="1">
    <source>
        <dbReference type="ARBA" id="ARBA00022723"/>
    </source>
</evidence>
<organism evidence="3 4">
    <name type="scientific">Azospirillum brasilense</name>
    <dbReference type="NCBI Taxonomy" id="192"/>
    <lineage>
        <taxon>Bacteria</taxon>
        <taxon>Pseudomonadati</taxon>
        <taxon>Pseudomonadota</taxon>
        <taxon>Alphaproteobacteria</taxon>
        <taxon>Rhodospirillales</taxon>
        <taxon>Azospirillaceae</taxon>
        <taxon>Azospirillum</taxon>
    </lineage>
</organism>
<evidence type="ECO:0000313" key="3">
    <source>
        <dbReference type="EMBL" id="OYD82436.1"/>
    </source>
</evidence>
<comment type="caution">
    <text evidence="3">The sequence shown here is derived from an EMBL/GenBank/DDBJ whole genome shotgun (WGS) entry which is preliminary data.</text>
</comment>
<reference evidence="3 4" key="1">
    <citation type="submission" date="2017-07" db="EMBL/GenBank/DDBJ databases">
        <title>Whole genome sequence of Azospirillum brasilense 2A1, a potential biofertilizer strain.</title>
        <authorList>
            <person name="Fontana C.A."/>
            <person name="Toffoli L.M."/>
            <person name="Salazar S.M."/>
            <person name="Puglisi E."/>
            <person name="Pedraza R."/>
            <person name="Bassi D."/>
            <person name="Cocconcelli P.S."/>
        </authorList>
    </citation>
    <scope>NUCLEOTIDE SEQUENCE [LARGE SCALE GENOMIC DNA]</scope>
    <source>
        <strain evidence="3 4">2A1</strain>
        <plasmid evidence="3">unnamed</plasmid>
    </source>
</reference>
<dbReference type="InterPro" id="IPR051785">
    <property type="entry name" value="MMCE/EMCE_epimerase"/>
</dbReference>
<protein>
    <submittedName>
        <fullName evidence="3">Glyoxalase</fullName>
    </submittedName>
</protein>
<sequence>MKTIFDTLHHVCIVVRDLDKAVAYYESLGVGPWYDYPKSGPYVEFEVPNEAASKAMRYKCADLANVQIQLCDPGELDSPQRRFLDAQGEGVYHLGFEVPDRDAAEAEGRRLGMGVIARGRRADGSGFCYFDTRAEAGIVLEIRKTAP</sequence>
<dbReference type="Proteomes" id="UP000215367">
    <property type="component" value="Unassembled WGS sequence"/>
</dbReference>
<dbReference type="InterPro" id="IPR037523">
    <property type="entry name" value="VOC_core"/>
</dbReference>
<keyword evidence="3" id="KW-0614">Plasmid</keyword>
<evidence type="ECO:0000313" key="4">
    <source>
        <dbReference type="Proteomes" id="UP000215367"/>
    </source>
</evidence>
<dbReference type="PANTHER" id="PTHR43048:SF3">
    <property type="entry name" value="METHYLMALONYL-COA EPIMERASE, MITOCHONDRIAL"/>
    <property type="match status" value="1"/>
</dbReference>
<accession>A0A235H9J5</accession>
<geneLocation type="plasmid" evidence="3">
    <name>unnamed</name>
</geneLocation>
<dbReference type="InterPro" id="IPR029068">
    <property type="entry name" value="Glyas_Bleomycin-R_OHBP_Dase"/>
</dbReference>
<proteinExistence type="predicted"/>
<keyword evidence="1" id="KW-0479">Metal-binding</keyword>
<dbReference type="AlphaFoldDB" id="A0A235H9J5"/>
<dbReference type="Pfam" id="PF13669">
    <property type="entry name" value="Glyoxalase_4"/>
    <property type="match status" value="1"/>
</dbReference>
<dbReference type="PROSITE" id="PS51819">
    <property type="entry name" value="VOC"/>
    <property type="match status" value="1"/>
</dbReference>